<dbReference type="PRINTS" id="PR00320">
    <property type="entry name" value="GPROTEINBRPT"/>
</dbReference>
<dbReference type="InterPro" id="IPR001680">
    <property type="entry name" value="WD40_rpt"/>
</dbReference>
<dbReference type="Gene3D" id="2.130.10.10">
    <property type="entry name" value="YVTN repeat-like/Quinoprotein amine dehydrogenase"/>
    <property type="match status" value="3"/>
</dbReference>
<keyword evidence="3" id="KW-0677">Repeat</keyword>
<dbReference type="InterPro" id="IPR015943">
    <property type="entry name" value="WD40/YVTN_repeat-like_dom_sf"/>
</dbReference>
<dbReference type="PROSITE" id="PS50294">
    <property type="entry name" value="WD_REPEATS_REGION"/>
    <property type="match status" value="3"/>
</dbReference>
<dbReference type="Pfam" id="PF00400">
    <property type="entry name" value="WD40"/>
    <property type="match status" value="5"/>
</dbReference>
<sequence>MDGRSFNYLQARELRGHRGLQRPHFHNLATGFAELGAMAVQHAGHDTPPLALSFAKTGTHSHLLAVSDEDGFVSLLDTRIHFPHSASHHQNAEKGRISEWVAHNNSIFDVCWIKEDTQILTGSGDQTIKLWDAQKKKCLGEFTGHTGSVKSLSSHPFNPDLLVSGSRDGSFAQWDLRCKPDSQTGRGEVHSFSPAMVNRAHTKPKPKHMKRNKVSSSMSITSVLYLRDGTSVATAGSVDSVVKFWDVRNLKAQLNEISPHIDSIPCEEKRMYGVCSLSQDSSGMFLSASCMDSRVYLYSLLQLGKGPVKSFSGCLTGSFFVKSSISPDGEHILSGSSDGKAYVWQVGGPHSDPLILNSHQEEVTAVGWCEAEVGKMATASDDFTVRIWDIEGGGWRTMRPLSSVRRRVVAASPDDEQARTNCISSSSSTGLKMHGVNTLNSNSVTTPRPTKRSYATSLDLRDISEETSAADDMESPSSVLNPPSSLKRKTICDYFVMA</sequence>
<keyword evidence="4" id="KW-0833">Ubl conjugation pathway</keyword>
<dbReference type="PROSITE" id="PS00678">
    <property type="entry name" value="WD_REPEATS_1"/>
    <property type="match status" value="1"/>
</dbReference>
<keyword evidence="2 6" id="KW-0853">WD repeat</keyword>
<protein>
    <recommendedName>
        <fullName evidence="10">Denticleless protein-like protein</fullName>
    </recommendedName>
</protein>
<dbReference type="GO" id="GO:0030674">
    <property type="term" value="F:protein-macromolecule adaptor activity"/>
    <property type="evidence" value="ECO:0007669"/>
    <property type="project" value="TreeGrafter"/>
</dbReference>
<name>A0A7N0UUV6_KALFE</name>
<feature type="repeat" description="WD" evidence="6">
    <location>
        <begin position="100"/>
        <end position="141"/>
    </location>
</feature>
<dbReference type="SUPFAM" id="SSF50978">
    <property type="entry name" value="WD40 repeat-like"/>
    <property type="match status" value="1"/>
</dbReference>
<dbReference type="PANTHER" id="PTHR22852:SF0">
    <property type="entry name" value="DENTICLELESS PROTEIN HOMOLOG"/>
    <property type="match status" value="1"/>
</dbReference>
<feature type="compositionally biased region" description="Polar residues" evidence="7">
    <location>
        <begin position="437"/>
        <end position="456"/>
    </location>
</feature>
<feature type="repeat" description="WD" evidence="6">
    <location>
        <begin position="142"/>
        <end position="177"/>
    </location>
</feature>
<dbReference type="EnsemblPlants" id="Kaladp0084s0040.1.v1.1">
    <property type="protein sequence ID" value="Kaladp0084s0040.1.v1.1.CDS.1"/>
    <property type="gene ID" value="Kaladp0084s0040.v1.1"/>
</dbReference>
<evidence type="ECO:0000256" key="5">
    <source>
        <dbReference type="ARBA" id="ARBA00038344"/>
    </source>
</evidence>
<dbReference type="SMART" id="SM00320">
    <property type="entry name" value="WD40"/>
    <property type="match status" value="7"/>
</dbReference>
<dbReference type="InterPro" id="IPR051865">
    <property type="entry name" value="WD-repeat_CDT2_adapter"/>
</dbReference>
<dbReference type="OMA" id="LAHHNAI"/>
<feature type="region of interest" description="Disordered" evidence="7">
    <location>
        <begin position="412"/>
        <end position="461"/>
    </location>
</feature>
<feature type="repeat" description="WD" evidence="6">
    <location>
        <begin position="324"/>
        <end position="346"/>
    </location>
</feature>
<reference evidence="8" key="1">
    <citation type="submission" date="2021-01" db="UniProtKB">
        <authorList>
            <consortium name="EnsemblPlants"/>
        </authorList>
    </citation>
    <scope>IDENTIFICATION</scope>
</reference>
<organism evidence="8 9">
    <name type="scientific">Kalanchoe fedtschenkoi</name>
    <name type="common">Lavender scallops</name>
    <name type="synonym">South American air plant</name>
    <dbReference type="NCBI Taxonomy" id="63787"/>
    <lineage>
        <taxon>Eukaryota</taxon>
        <taxon>Viridiplantae</taxon>
        <taxon>Streptophyta</taxon>
        <taxon>Embryophyta</taxon>
        <taxon>Tracheophyta</taxon>
        <taxon>Spermatophyta</taxon>
        <taxon>Magnoliopsida</taxon>
        <taxon>eudicotyledons</taxon>
        <taxon>Gunneridae</taxon>
        <taxon>Pentapetalae</taxon>
        <taxon>Saxifragales</taxon>
        <taxon>Crassulaceae</taxon>
        <taxon>Kalanchoe</taxon>
    </lineage>
</organism>
<accession>A0A7N0UUV6</accession>
<evidence type="ECO:0000256" key="4">
    <source>
        <dbReference type="ARBA" id="ARBA00022786"/>
    </source>
</evidence>
<keyword evidence="9" id="KW-1185">Reference proteome</keyword>
<dbReference type="Gramene" id="Kaladp0084s0040.1.v1.1">
    <property type="protein sequence ID" value="Kaladp0084s0040.1.v1.1.CDS.1"/>
    <property type="gene ID" value="Kaladp0084s0040.v1.1"/>
</dbReference>
<evidence type="ECO:0000313" key="9">
    <source>
        <dbReference type="Proteomes" id="UP000594263"/>
    </source>
</evidence>
<evidence type="ECO:0000256" key="1">
    <source>
        <dbReference type="ARBA" id="ARBA00004906"/>
    </source>
</evidence>
<comment type="pathway">
    <text evidence="1">Protein modification; protein ubiquitination.</text>
</comment>
<evidence type="ECO:0000256" key="3">
    <source>
        <dbReference type="ARBA" id="ARBA00022737"/>
    </source>
</evidence>
<feature type="compositionally biased region" description="Polar residues" evidence="7">
    <location>
        <begin position="419"/>
        <end position="430"/>
    </location>
</feature>
<dbReference type="PROSITE" id="PS50082">
    <property type="entry name" value="WD_REPEATS_2"/>
    <property type="match status" value="4"/>
</dbReference>
<evidence type="ECO:0000256" key="7">
    <source>
        <dbReference type="SAM" id="MobiDB-lite"/>
    </source>
</evidence>
<evidence type="ECO:0008006" key="10">
    <source>
        <dbReference type="Google" id="ProtNLM"/>
    </source>
</evidence>
<comment type="similarity">
    <text evidence="5">Belongs to the WD repeat cdt2 family.</text>
</comment>
<dbReference type="AlphaFoldDB" id="A0A7N0UUV6"/>
<dbReference type="InterPro" id="IPR036322">
    <property type="entry name" value="WD40_repeat_dom_sf"/>
</dbReference>
<dbReference type="InterPro" id="IPR019775">
    <property type="entry name" value="WD40_repeat_CS"/>
</dbReference>
<evidence type="ECO:0000313" key="8">
    <source>
        <dbReference type="EnsemblPlants" id="Kaladp0084s0040.1.v1.1.CDS.1"/>
    </source>
</evidence>
<evidence type="ECO:0000256" key="2">
    <source>
        <dbReference type="ARBA" id="ARBA00022574"/>
    </source>
</evidence>
<proteinExistence type="inferred from homology"/>
<feature type="repeat" description="WD" evidence="6">
    <location>
        <begin position="356"/>
        <end position="391"/>
    </location>
</feature>
<dbReference type="PANTHER" id="PTHR22852">
    <property type="entry name" value="LETHAL 2 DENTICLELESS PROTEIN RETINOIC ACID-REGULATED NUCLEAR MATRIX-ASSOCIATED PROTEIN"/>
    <property type="match status" value="1"/>
</dbReference>
<dbReference type="InterPro" id="IPR020472">
    <property type="entry name" value="WD40_PAC1"/>
</dbReference>
<dbReference type="Proteomes" id="UP000594263">
    <property type="component" value="Unplaced"/>
</dbReference>
<dbReference type="GO" id="GO:0043161">
    <property type="term" value="P:proteasome-mediated ubiquitin-dependent protein catabolic process"/>
    <property type="evidence" value="ECO:0007669"/>
    <property type="project" value="TreeGrafter"/>
</dbReference>
<dbReference type="GO" id="GO:0005634">
    <property type="term" value="C:nucleus"/>
    <property type="evidence" value="ECO:0007669"/>
    <property type="project" value="TreeGrafter"/>
</dbReference>
<evidence type="ECO:0000256" key="6">
    <source>
        <dbReference type="PROSITE-ProRule" id="PRU00221"/>
    </source>
</evidence>